<feature type="transmembrane region" description="Helical" evidence="2">
    <location>
        <begin position="76"/>
        <end position="97"/>
    </location>
</feature>
<comment type="caution">
    <text evidence="3">The sequence shown here is derived from an EMBL/GenBank/DDBJ whole genome shotgun (WGS) entry which is preliminary data.</text>
</comment>
<name>A0A538UAS6_UNCEI</name>
<feature type="region of interest" description="Disordered" evidence="1">
    <location>
        <begin position="1"/>
        <end position="20"/>
    </location>
</feature>
<dbReference type="PANTHER" id="PTHR30273">
    <property type="entry name" value="PERIPLASMIC SIGNAL SENSOR AND SIGMA FACTOR ACTIVATOR FECR-RELATED"/>
    <property type="match status" value="1"/>
</dbReference>
<evidence type="ECO:0000256" key="1">
    <source>
        <dbReference type="SAM" id="MobiDB-lite"/>
    </source>
</evidence>
<keyword evidence="2" id="KW-0812">Transmembrane</keyword>
<gene>
    <name evidence="3" type="ORF">E6K81_05880</name>
</gene>
<dbReference type="EMBL" id="VBPB01000085">
    <property type="protein sequence ID" value="TMQ73008.1"/>
    <property type="molecule type" value="Genomic_DNA"/>
</dbReference>
<dbReference type="GO" id="GO:0016989">
    <property type="term" value="F:sigma factor antagonist activity"/>
    <property type="evidence" value="ECO:0007669"/>
    <property type="project" value="TreeGrafter"/>
</dbReference>
<keyword evidence="2" id="KW-1133">Transmembrane helix</keyword>
<feature type="region of interest" description="Disordered" evidence="1">
    <location>
        <begin position="359"/>
        <end position="381"/>
    </location>
</feature>
<dbReference type="Proteomes" id="UP000319771">
    <property type="component" value="Unassembled WGS sequence"/>
</dbReference>
<dbReference type="PANTHER" id="PTHR30273:SF2">
    <property type="entry name" value="PROTEIN FECR"/>
    <property type="match status" value="1"/>
</dbReference>
<keyword evidence="2" id="KW-0472">Membrane</keyword>
<evidence type="ECO:0000313" key="3">
    <source>
        <dbReference type="EMBL" id="TMQ73008.1"/>
    </source>
</evidence>
<sequence>MSDDYLWDKSGTPDPEVEKLERSLASLAARERPLELPERIAAPERASGWRGRLARLVGVGGETADRRGPIVLGLSLRTLAVAAGVIAVAGAVSLWMVTRPAPGWQVATLAGAPRVAEGALAAGGRLGVGQWLVTDAASRARVTVGKIGEVLVEPNTRLELLEAGDHRQRLHLAVGMVTAVILAPPREFVVETPSARAVDLGCAYTLEVDPMGGGLVTVLAGWVSFESQGQESFIPAGARCATRPGSGPGTPCFTDATDAFKNALALLDVAPDPAARAAQLPRVLAEARREDAFTLWHLLARLQGEERDAVFARLAVLVPPPPPVTRAGVMAGDRAMLDRWWDALGFGEMKWWRLWERSWPEPSGRPGAPDTVTAARPNRPS</sequence>
<reference evidence="3 4" key="1">
    <citation type="journal article" date="2019" name="Nat. Microbiol.">
        <title>Mediterranean grassland soil C-N compound turnover is dependent on rainfall and depth, and is mediated by genomically divergent microorganisms.</title>
        <authorList>
            <person name="Diamond S."/>
            <person name="Andeer P.F."/>
            <person name="Li Z."/>
            <person name="Crits-Christoph A."/>
            <person name="Burstein D."/>
            <person name="Anantharaman K."/>
            <person name="Lane K.R."/>
            <person name="Thomas B.C."/>
            <person name="Pan C."/>
            <person name="Northen T.R."/>
            <person name="Banfield J.F."/>
        </authorList>
    </citation>
    <scope>NUCLEOTIDE SEQUENCE [LARGE SCALE GENOMIC DNA]</scope>
    <source>
        <strain evidence="3">WS_11</strain>
    </source>
</reference>
<organism evidence="3 4">
    <name type="scientific">Eiseniibacteriota bacterium</name>
    <dbReference type="NCBI Taxonomy" id="2212470"/>
    <lineage>
        <taxon>Bacteria</taxon>
        <taxon>Candidatus Eiseniibacteriota</taxon>
    </lineage>
</organism>
<proteinExistence type="predicted"/>
<evidence type="ECO:0000313" key="4">
    <source>
        <dbReference type="Proteomes" id="UP000319771"/>
    </source>
</evidence>
<evidence type="ECO:0000256" key="2">
    <source>
        <dbReference type="SAM" id="Phobius"/>
    </source>
</evidence>
<protein>
    <submittedName>
        <fullName evidence="3">FecR domain-containing protein</fullName>
    </submittedName>
</protein>
<dbReference type="AlphaFoldDB" id="A0A538UAS6"/>
<dbReference type="InterPro" id="IPR012373">
    <property type="entry name" value="Ferrdict_sens_TM"/>
</dbReference>
<accession>A0A538UAS6</accession>